<dbReference type="Proteomes" id="UP000238206">
    <property type="component" value="Unassembled WGS sequence"/>
</dbReference>
<feature type="transmembrane region" description="Helical" evidence="1">
    <location>
        <begin position="20"/>
        <end position="36"/>
    </location>
</feature>
<name>A0A2S8IFE2_BURCE</name>
<feature type="transmembrane region" description="Helical" evidence="1">
    <location>
        <begin position="112"/>
        <end position="130"/>
    </location>
</feature>
<evidence type="ECO:0000313" key="2">
    <source>
        <dbReference type="EMBL" id="PQP13122.1"/>
    </source>
</evidence>
<dbReference type="RefSeq" id="WP_059848496.1">
    <property type="nucleotide sequence ID" value="NZ_PUIQ01000048.1"/>
</dbReference>
<keyword evidence="1" id="KW-1133">Transmembrane helix</keyword>
<proteinExistence type="predicted"/>
<dbReference type="EMBL" id="PUIQ01000048">
    <property type="protein sequence ID" value="PQP13122.1"/>
    <property type="molecule type" value="Genomic_DNA"/>
</dbReference>
<sequence length="135" mass="15159">MDTEAANKLQEQIQGSREKYIYFLLTAAGGCIGYAVEKVAGSVVEWKLIALALSLIAWGISFWFGCRAVKRNEYGLRYNHAYLTAARSPMDKAALDSLMSDEATASASSNRWQFRFFVLGGVAFVLWRLLELLHR</sequence>
<feature type="transmembrane region" description="Helical" evidence="1">
    <location>
        <begin position="48"/>
        <end position="69"/>
    </location>
</feature>
<organism evidence="2 3">
    <name type="scientific">Burkholderia cepacia</name>
    <name type="common">Pseudomonas cepacia</name>
    <dbReference type="NCBI Taxonomy" id="292"/>
    <lineage>
        <taxon>Bacteria</taxon>
        <taxon>Pseudomonadati</taxon>
        <taxon>Pseudomonadota</taxon>
        <taxon>Betaproteobacteria</taxon>
        <taxon>Burkholderiales</taxon>
        <taxon>Burkholderiaceae</taxon>
        <taxon>Burkholderia</taxon>
        <taxon>Burkholderia cepacia complex</taxon>
    </lineage>
</organism>
<protein>
    <submittedName>
        <fullName evidence="2">Uncharacterized protein</fullName>
    </submittedName>
</protein>
<gene>
    <name evidence="2" type="ORF">C5615_29875</name>
</gene>
<evidence type="ECO:0000313" key="3">
    <source>
        <dbReference type="Proteomes" id="UP000238206"/>
    </source>
</evidence>
<keyword evidence="1" id="KW-0472">Membrane</keyword>
<keyword evidence="1" id="KW-0812">Transmembrane</keyword>
<evidence type="ECO:0000256" key="1">
    <source>
        <dbReference type="SAM" id="Phobius"/>
    </source>
</evidence>
<accession>A0A2S8IFE2</accession>
<dbReference type="AlphaFoldDB" id="A0A2S8IFE2"/>
<reference evidence="2 3" key="1">
    <citation type="submission" date="2018-02" db="EMBL/GenBank/DDBJ databases">
        <title>Draft genome sequencing of Burkholderia cepacia Y14-15.</title>
        <authorList>
            <person name="Zheng B.-X."/>
        </authorList>
    </citation>
    <scope>NUCLEOTIDE SEQUENCE [LARGE SCALE GENOMIC DNA]</scope>
    <source>
        <strain evidence="2 3">Y14-15</strain>
    </source>
</reference>
<comment type="caution">
    <text evidence="2">The sequence shown here is derived from an EMBL/GenBank/DDBJ whole genome shotgun (WGS) entry which is preliminary data.</text>
</comment>